<comment type="caution">
    <text evidence="2">The sequence shown here is derived from an EMBL/GenBank/DDBJ whole genome shotgun (WGS) entry which is preliminary data.</text>
</comment>
<keyword evidence="1" id="KW-0456">Lyase</keyword>
<dbReference type="InterPro" id="IPR008949">
    <property type="entry name" value="Isoprenoid_synthase_dom_sf"/>
</dbReference>
<dbReference type="SFLD" id="SFLDS00005">
    <property type="entry name" value="Isoprenoid_Synthase_Type_I"/>
    <property type="match status" value="1"/>
</dbReference>
<organism evidence="2 3">
    <name type="scientific">Crossiella equi</name>
    <dbReference type="NCBI Taxonomy" id="130796"/>
    <lineage>
        <taxon>Bacteria</taxon>
        <taxon>Bacillati</taxon>
        <taxon>Actinomycetota</taxon>
        <taxon>Actinomycetes</taxon>
        <taxon>Pseudonocardiales</taxon>
        <taxon>Pseudonocardiaceae</taxon>
        <taxon>Crossiella</taxon>
    </lineage>
</organism>
<evidence type="ECO:0000313" key="3">
    <source>
        <dbReference type="Proteomes" id="UP001519363"/>
    </source>
</evidence>
<reference evidence="2 3" key="1">
    <citation type="submission" date="2021-03" db="EMBL/GenBank/DDBJ databases">
        <title>Sequencing the genomes of 1000 actinobacteria strains.</title>
        <authorList>
            <person name="Klenk H.-P."/>
        </authorList>
    </citation>
    <scope>NUCLEOTIDE SEQUENCE [LARGE SCALE GENOMIC DNA]</scope>
    <source>
        <strain evidence="2 3">DSM 44580</strain>
    </source>
</reference>
<keyword evidence="3" id="KW-1185">Reference proteome</keyword>
<gene>
    <name evidence="2" type="ORF">JOF53_005435</name>
</gene>
<accession>A0ABS5AJ18</accession>
<dbReference type="SFLD" id="SFLDG01020">
    <property type="entry name" value="Terpene_Cyclase_Like_2"/>
    <property type="match status" value="1"/>
</dbReference>
<evidence type="ECO:0000256" key="1">
    <source>
        <dbReference type="ARBA" id="ARBA00023239"/>
    </source>
</evidence>
<evidence type="ECO:0008006" key="4">
    <source>
        <dbReference type="Google" id="ProtNLM"/>
    </source>
</evidence>
<evidence type="ECO:0000313" key="2">
    <source>
        <dbReference type="EMBL" id="MBP2476563.1"/>
    </source>
</evidence>
<dbReference type="Gene3D" id="1.10.600.10">
    <property type="entry name" value="Farnesyl Diphosphate Synthase"/>
    <property type="match status" value="1"/>
</dbReference>
<protein>
    <recommendedName>
        <fullName evidence="4">Terpene synthase</fullName>
    </recommendedName>
</protein>
<name>A0ABS5AJ18_9PSEU</name>
<dbReference type="Proteomes" id="UP001519363">
    <property type="component" value="Unassembled WGS sequence"/>
</dbReference>
<dbReference type="RefSeq" id="WP_143342674.1">
    <property type="nucleotide sequence ID" value="NZ_JAGIOO010000001.1"/>
</dbReference>
<proteinExistence type="predicted"/>
<sequence>MSAPTSMLGLSGPGMGLTRRSAFAPSGGTGQPHPHGVHFGGGALPEFYLPFEPKVSPHLDRAREHAAAWARRIGLAKAGVWTDAWTDEMDYGYWAATAAPSAAPEVLEWITALGLWGFHYDDFMDDRFKRTRNLPMASAYVDRLLTFLPRDLSAMPEPADPVEAGLADLWATAVLPPGGREALPGRIAEYLRGPLWETHNIVLGRVPDPVDYLEMRRQTSAGELCHAMALAAAGGELPEAVREHRTMRAIREVFTDVPGLRNDIVSYDKEMYREGEPHNAVLVTQHFFGCGRERATGIVNDLITQRLRQFERLVAEDVPALVAELGLGVADQAVLYRVLGALRDWLAGDALWAPQCARYR</sequence>
<dbReference type="SUPFAM" id="SSF48576">
    <property type="entry name" value="Terpenoid synthases"/>
    <property type="match status" value="1"/>
</dbReference>
<dbReference type="InterPro" id="IPR034686">
    <property type="entry name" value="Terpene_cyclase-like_2"/>
</dbReference>
<dbReference type="EMBL" id="JAGIOO010000001">
    <property type="protein sequence ID" value="MBP2476563.1"/>
    <property type="molecule type" value="Genomic_DNA"/>
</dbReference>
<dbReference type="Pfam" id="PF19086">
    <property type="entry name" value="Terpene_syn_C_2"/>
    <property type="match status" value="1"/>
</dbReference>